<name>A0A6N3KB48_9ACTN</name>
<dbReference type="InterPro" id="IPR050469">
    <property type="entry name" value="Diguanylate_Cyclase"/>
</dbReference>
<evidence type="ECO:0000313" key="2">
    <source>
        <dbReference type="EMBL" id="AXH93714.1"/>
    </source>
</evidence>
<dbReference type="PROSITE" id="PS50887">
    <property type="entry name" value="GGDEF"/>
    <property type="match status" value="1"/>
</dbReference>
<feature type="domain" description="GGDEF" evidence="1">
    <location>
        <begin position="65"/>
        <end position="197"/>
    </location>
</feature>
<dbReference type="PANTHER" id="PTHR45138">
    <property type="entry name" value="REGULATORY COMPONENTS OF SENSORY TRANSDUCTION SYSTEM"/>
    <property type="match status" value="1"/>
</dbReference>
<dbReference type="Pfam" id="PF00990">
    <property type="entry name" value="GGDEF"/>
    <property type="match status" value="1"/>
</dbReference>
<reference evidence="2 4" key="1">
    <citation type="submission" date="2018-07" db="EMBL/GenBank/DDBJ databases">
        <authorList>
            <person name="Ye Y."/>
        </authorList>
    </citation>
    <scope>NUCLEOTIDE SEQUENCE [LARGE SCALE GENOMIC DNA]</scope>
    <source>
        <strain evidence="2">110B</strain>
        <strain evidence="4">H14(2018)</strain>
    </source>
</reference>
<dbReference type="SUPFAM" id="SSF55073">
    <property type="entry name" value="Nucleotide cyclase"/>
    <property type="match status" value="1"/>
</dbReference>
<sequence>MQTAWQTILLAITTANLVALLVQNRRLRTALATARHEADHDPLTGLPNRRALLRHLNALLADRARPVSVALLDLNDFKAINDQHGHAAGDSLLIHVADTLTALDLPTAYIGRMSGDEFLIVTDGGERTSRENATAAADALDRSTLAIFGEPVNCRASVGLAMADHGTRTASGLLTRADAAMYDAKRHGAAVQVWHHTTATTATKAAASRRRYR</sequence>
<evidence type="ECO:0000313" key="4">
    <source>
        <dbReference type="Proteomes" id="UP000253958"/>
    </source>
</evidence>
<dbReference type="Proteomes" id="UP000471364">
    <property type="component" value="Unassembled WGS sequence"/>
</dbReference>
<evidence type="ECO:0000313" key="3">
    <source>
        <dbReference type="EMBL" id="KAB1116608.1"/>
    </source>
</evidence>
<reference evidence="2 4" key="2">
    <citation type="submission" date="2018-08" db="EMBL/GenBank/DDBJ databases">
        <title>Streptomyces kandeliansis sp. nov., an endophytic bacterium isolated from mangrove plant.</title>
        <authorList>
            <person name="Wang R."/>
        </authorList>
    </citation>
    <scope>NUCLEOTIDE SEQUENCE [LARGE SCALE GENOMIC DNA]</scope>
    <source>
        <strain evidence="2">110B</strain>
        <strain evidence="4">H14(2018)</strain>
    </source>
</reference>
<dbReference type="CDD" id="cd01949">
    <property type="entry name" value="GGDEF"/>
    <property type="match status" value="1"/>
</dbReference>
<keyword evidence="5" id="KW-1185">Reference proteome</keyword>
<dbReference type="GO" id="GO:0043709">
    <property type="term" value="P:cell adhesion involved in single-species biofilm formation"/>
    <property type="evidence" value="ECO:0007669"/>
    <property type="project" value="TreeGrafter"/>
</dbReference>
<dbReference type="Gene3D" id="3.30.70.270">
    <property type="match status" value="1"/>
</dbReference>
<gene>
    <name evidence="2" type="ORF">DVH21_29530</name>
    <name evidence="3" type="ORF">F6X54_11285</name>
</gene>
<evidence type="ECO:0000259" key="1">
    <source>
        <dbReference type="PROSITE" id="PS50887"/>
    </source>
</evidence>
<dbReference type="SMART" id="SM00267">
    <property type="entry name" value="GGDEF"/>
    <property type="match status" value="1"/>
</dbReference>
<dbReference type="InterPro" id="IPR029787">
    <property type="entry name" value="Nucleotide_cyclase"/>
</dbReference>
<dbReference type="AlphaFoldDB" id="A0A6N3KB48"/>
<dbReference type="GO" id="GO:0052621">
    <property type="term" value="F:diguanylate cyclase activity"/>
    <property type="evidence" value="ECO:0007669"/>
    <property type="project" value="TreeGrafter"/>
</dbReference>
<accession>A0A6N3KB48</accession>
<dbReference type="Proteomes" id="UP000253958">
    <property type="component" value="Chromosome"/>
</dbReference>
<proteinExistence type="predicted"/>
<dbReference type="InterPro" id="IPR043128">
    <property type="entry name" value="Rev_trsase/Diguanyl_cyclase"/>
</dbReference>
<dbReference type="GO" id="GO:1902201">
    <property type="term" value="P:negative regulation of bacterial-type flagellum-dependent cell motility"/>
    <property type="evidence" value="ECO:0007669"/>
    <property type="project" value="TreeGrafter"/>
</dbReference>
<evidence type="ECO:0000313" key="5">
    <source>
        <dbReference type="Proteomes" id="UP000471364"/>
    </source>
</evidence>
<dbReference type="GO" id="GO:0005886">
    <property type="term" value="C:plasma membrane"/>
    <property type="evidence" value="ECO:0007669"/>
    <property type="project" value="TreeGrafter"/>
</dbReference>
<organism evidence="2 4">
    <name type="scientific">Micromonospora aurantiaca</name>
    <name type="common">nom. illeg.</name>
    <dbReference type="NCBI Taxonomy" id="47850"/>
    <lineage>
        <taxon>Bacteria</taxon>
        <taxon>Bacillati</taxon>
        <taxon>Actinomycetota</taxon>
        <taxon>Actinomycetes</taxon>
        <taxon>Micromonosporales</taxon>
        <taxon>Micromonosporaceae</taxon>
        <taxon>Micromonospora</taxon>
    </lineage>
</organism>
<protein>
    <submittedName>
        <fullName evidence="2">GGDEF domain-containing protein</fullName>
    </submittedName>
</protein>
<dbReference type="EMBL" id="WAAR01000039">
    <property type="protein sequence ID" value="KAB1116608.1"/>
    <property type="molecule type" value="Genomic_DNA"/>
</dbReference>
<dbReference type="NCBIfam" id="TIGR00254">
    <property type="entry name" value="GGDEF"/>
    <property type="match status" value="1"/>
</dbReference>
<dbReference type="EMBL" id="CP031263">
    <property type="protein sequence ID" value="AXH93714.1"/>
    <property type="molecule type" value="Genomic_DNA"/>
</dbReference>
<dbReference type="RefSeq" id="WP_053065519.1">
    <property type="nucleotide sequence ID" value="NZ_CBDRLW010000022.1"/>
</dbReference>
<dbReference type="InterPro" id="IPR000160">
    <property type="entry name" value="GGDEF_dom"/>
</dbReference>
<dbReference type="PANTHER" id="PTHR45138:SF9">
    <property type="entry name" value="DIGUANYLATE CYCLASE DGCM-RELATED"/>
    <property type="match status" value="1"/>
</dbReference>
<reference evidence="3 5" key="3">
    <citation type="submission" date="2019-09" db="EMBL/GenBank/DDBJ databases">
        <title>High taxonomic diversity of Micromonospora strains isolated from Medicago sativa nodules in different geographical locations.</title>
        <authorList>
            <person name="Martinez-Hidalgo P."/>
            <person name="Flores-Felix J.D."/>
            <person name="Velazquez E."/>
            <person name="Brau L."/>
            <person name="Trujillo M.E."/>
            <person name="Martinez-Molina E."/>
        </authorList>
    </citation>
    <scope>NUCLEOTIDE SEQUENCE [LARGE SCALE GENOMIC DNA]</scope>
    <source>
        <strain evidence="3 5">ALFB5</strain>
    </source>
</reference>